<keyword evidence="5 8" id="KW-0472">Membrane</keyword>
<evidence type="ECO:0000256" key="5">
    <source>
        <dbReference type="ARBA" id="ARBA00023136"/>
    </source>
</evidence>
<dbReference type="EMBL" id="AMCI01007420">
    <property type="protein sequence ID" value="EJW92646.1"/>
    <property type="molecule type" value="Genomic_DNA"/>
</dbReference>
<evidence type="ECO:0000313" key="9">
    <source>
        <dbReference type="EMBL" id="EJW92646.1"/>
    </source>
</evidence>
<dbReference type="GO" id="GO:0005886">
    <property type="term" value="C:plasma membrane"/>
    <property type="evidence" value="ECO:0007669"/>
    <property type="project" value="UniProtKB-SubCell"/>
</dbReference>
<name>J9FCN0_9ZZZZ</name>
<evidence type="ECO:0000256" key="7">
    <source>
        <dbReference type="ARBA" id="ARBA00035585"/>
    </source>
</evidence>
<evidence type="ECO:0000256" key="1">
    <source>
        <dbReference type="ARBA" id="ARBA00004651"/>
    </source>
</evidence>
<accession>J9FCN0</accession>
<comment type="subcellular location">
    <subcellularLocation>
        <location evidence="1">Cell membrane</location>
        <topology evidence="1">Multi-pass membrane protein</topology>
    </subcellularLocation>
</comment>
<evidence type="ECO:0000256" key="4">
    <source>
        <dbReference type="ARBA" id="ARBA00022989"/>
    </source>
</evidence>
<dbReference type="AlphaFoldDB" id="J9FCN0"/>
<protein>
    <submittedName>
        <fullName evidence="9">Camphor resistance CrcB protein</fullName>
    </submittedName>
</protein>
<sequence length="65" mass="7228">MQVMLVTSFCGGFTTFSTFSHETLTLLQQGQHSLAFLYLFVSLVAGIGCTAYGYFLPRLIAHYNN</sequence>
<evidence type="ECO:0000256" key="6">
    <source>
        <dbReference type="ARBA" id="ARBA00035120"/>
    </source>
</evidence>
<evidence type="ECO:0000256" key="2">
    <source>
        <dbReference type="ARBA" id="ARBA00022475"/>
    </source>
</evidence>
<gene>
    <name evidence="9" type="ORF">EVA_19249</name>
</gene>
<evidence type="ECO:0000256" key="8">
    <source>
        <dbReference type="SAM" id="Phobius"/>
    </source>
</evidence>
<proteinExistence type="inferred from homology"/>
<keyword evidence="2" id="KW-1003">Cell membrane</keyword>
<organism evidence="9">
    <name type="scientific">gut metagenome</name>
    <dbReference type="NCBI Taxonomy" id="749906"/>
    <lineage>
        <taxon>unclassified sequences</taxon>
        <taxon>metagenomes</taxon>
        <taxon>organismal metagenomes</taxon>
    </lineage>
</organism>
<feature type="transmembrane region" description="Helical" evidence="8">
    <location>
        <begin position="36"/>
        <end position="56"/>
    </location>
</feature>
<comment type="caution">
    <text evidence="9">The sequence shown here is derived from an EMBL/GenBank/DDBJ whole genome shotgun (WGS) entry which is preliminary data.</text>
</comment>
<dbReference type="InterPro" id="IPR003691">
    <property type="entry name" value="FluC"/>
</dbReference>
<evidence type="ECO:0000256" key="3">
    <source>
        <dbReference type="ARBA" id="ARBA00022692"/>
    </source>
</evidence>
<dbReference type="Pfam" id="PF02537">
    <property type="entry name" value="CRCB"/>
    <property type="match status" value="1"/>
</dbReference>
<keyword evidence="4 8" id="KW-1133">Transmembrane helix</keyword>
<comment type="catalytic activity">
    <reaction evidence="7">
        <text>fluoride(in) = fluoride(out)</text>
        <dbReference type="Rhea" id="RHEA:76159"/>
        <dbReference type="ChEBI" id="CHEBI:17051"/>
    </reaction>
    <physiologicalReaction direction="left-to-right" evidence="7">
        <dbReference type="Rhea" id="RHEA:76160"/>
    </physiologicalReaction>
</comment>
<comment type="similarity">
    <text evidence="6">Belongs to the fluoride channel Fluc/FEX (TC 1.A.43) family.</text>
</comment>
<reference evidence="9" key="1">
    <citation type="journal article" date="2012" name="PLoS ONE">
        <title>Gene sets for utilization of primary and secondary nutrition supplies in the distal gut of endangered iberian lynx.</title>
        <authorList>
            <person name="Alcaide M."/>
            <person name="Messina E."/>
            <person name="Richter M."/>
            <person name="Bargiela R."/>
            <person name="Peplies J."/>
            <person name="Huws S.A."/>
            <person name="Newbold C.J."/>
            <person name="Golyshin P.N."/>
            <person name="Simon M.A."/>
            <person name="Lopez G."/>
            <person name="Yakimov M.M."/>
            <person name="Ferrer M."/>
        </authorList>
    </citation>
    <scope>NUCLEOTIDE SEQUENCE</scope>
</reference>
<keyword evidence="3 8" id="KW-0812">Transmembrane</keyword>